<feature type="binding site" evidence="7">
    <location>
        <position position="85"/>
    </location>
    <ligand>
        <name>Zn(2+)</name>
        <dbReference type="ChEBI" id="CHEBI:29105"/>
        <label>1</label>
    </ligand>
</feature>
<organism evidence="10 11">
    <name type="scientific">Candidatus Roizmanbacteria bacterium RIFCSPLOWO2_02_FULL_36_11</name>
    <dbReference type="NCBI Taxonomy" id="1802071"/>
    <lineage>
        <taxon>Bacteria</taxon>
        <taxon>Candidatus Roizmaniibacteriota</taxon>
    </lineage>
</organism>
<dbReference type="Pfam" id="PF00623">
    <property type="entry name" value="RNA_pol_Rpb1_2"/>
    <property type="match status" value="2"/>
</dbReference>
<dbReference type="InterPro" id="IPR007081">
    <property type="entry name" value="RNA_pol_Rpb1_5"/>
</dbReference>
<feature type="binding site" evidence="7">
    <location>
        <position position="72"/>
    </location>
    <ligand>
        <name>Zn(2+)</name>
        <dbReference type="ChEBI" id="CHEBI:29105"/>
        <label>1</label>
    </ligand>
</feature>
<accession>A0A1F7JFN2</accession>
<dbReference type="PANTHER" id="PTHR19376:SF54">
    <property type="entry name" value="DNA-DIRECTED RNA POLYMERASE SUBUNIT BETA"/>
    <property type="match status" value="1"/>
</dbReference>
<feature type="binding site" evidence="7">
    <location>
        <position position="555"/>
    </location>
    <ligand>
        <name>Mg(2+)</name>
        <dbReference type="ChEBI" id="CHEBI:18420"/>
    </ligand>
</feature>
<dbReference type="Gene3D" id="4.10.860.120">
    <property type="entry name" value="RNA polymerase II, clamp domain"/>
    <property type="match status" value="1"/>
</dbReference>
<dbReference type="Gene3D" id="1.10.1790.20">
    <property type="match status" value="1"/>
</dbReference>
<proteinExistence type="inferred from homology"/>
<feature type="binding site" evidence="7">
    <location>
        <position position="557"/>
    </location>
    <ligand>
        <name>Mg(2+)</name>
        <dbReference type="ChEBI" id="CHEBI:18420"/>
    </ligand>
</feature>
<feature type="binding site" evidence="7">
    <location>
        <position position="887"/>
    </location>
    <ligand>
        <name>Zn(2+)</name>
        <dbReference type="ChEBI" id="CHEBI:29105"/>
        <label>2</label>
    </ligand>
</feature>
<dbReference type="InterPro" id="IPR006592">
    <property type="entry name" value="RNA_pol_N"/>
</dbReference>
<dbReference type="Pfam" id="PF04983">
    <property type="entry name" value="RNA_pol_Rpb1_3"/>
    <property type="match status" value="1"/>
</dbReference>
<evidence type="ECO:0000256" key="8">
    <source>
        <dbReference type="RuleBase" id="RU004279"/>
    </source>
</evidence>
<evidence type="ECO:0000256" key="5">
    <source>
        <dbReference type="ARBA" id="ARBA00023163"/>
    </source>
</evidence>
<keyword evidence="3 7" id="KW-0548">Nucleotidyltransferase</keyword>
<dbReference type="SUPFAM" id="SSF64484">
    <property type="entry name" value="beta and beta-prime subunits of DNA dependent RNA-polymerase"/>
    <property type="match status" value="1"/>
</dbReference>
<dbReference type="Proteomes" id="UP000177418">
    <property type="component" value="Unassembled WGS sequence"/>
</dbReference>
<dbReference type="GO" id="GO:0000428">
    <property type="term" value="C:DNA-directed RNA polymerase complex"/>
    <property type="evidence" value="ECO:0007669"/>
    <property type="project" value="UniProtKB-KW"/>
</dbReference>
<dbReference type="InterPro" id="IPR007066">
    <property type="entry name" value="RNA_pol_Rpb1_3"/>
</dbReference>
<keyword evidence="4 7" id="KW-0479">Metal-binding</keyword>
<comment type="caution">
    <text evidence="10">The sequence shown here is derived from an EMBL/GenBank/DDBJ whole genome shotgun (WGS) entry which is preliminary data.</text>
</comment>
<dbReference type="EC" id="2.7.7.6" evidence="7"/>
<dbReference type="HAMAP" id="MF_01322">
    <property type="entry name" value="RNApol_bact_RpoC"/>
    <property type="match status" value="1"/>
</dbReference>
<feature type="binding site" evidence="7">
    <location>
        <position position="70"/>
    </location>
    <ligand>
        <name>Zn(2+)</name>
        <dbReference type="ChEBI" id="CHEBI:29105"/>
        <label>1</label>
    </ligand>
</feature>
<dbReference type="Pfam" id="PF04998">
    <property type="entry name" value="RNA_pol_Rpb1_5"/>
    <property type="match status" value="1"/>
</dbReference>
<feature type="domain" description="RNA polymerase N-terminal" evidence="9">
    <location>
        <begin position="328"/>
        <end position="609"/>
    </location>
</feature>
<dbReference type="GO" id="GO:0000287">
    <property type="term" value="F:magnesium ion binding"/>
    <property type="evidence" value="ECO:0007669"/>
    <property type="project" value="UniProtKB-UniRule"/>
</dbReference>
<dbReference type="InterPro" id="IPR045867">
    <property type="entry name" value="DNA-dir_RpoC_beta_prime"/>
</dbReference>
<dbReference type="InterPro" id="IPR000722">
    <property type="entry name" value="RNA_pol_asu"/>
</dbReference>
<evidence type="ECO:0000256" key="6">
    <source>
        <dbReference type="ARBA" id="ARBA00048552"/>
    </source>
</evidence>
<evidence type="ECO:0000313" key="11">
    <source>
        <dbReference type="Proteomes" id="UP000177418"/>
    </source>
</evidence>
<feature type="binding site" evidence="7">
    <location>
        <position position="559"/>
    </location>
    <ligand>
        <name>Mg(2+)</name>
        <dbReference type="ChEBI" id="CHEBI:18420"/>
    </ligand>
</feature>
<keyword evidence="7" id="KW-0862">Zinc</keyword>
<dbReference type="Gene3D" id="1.10.274.100">
    <property type="entry name" value="RNA polymerase Rpb1, domain 3"/>
    <property type="match status" value="2"/>
</dbReference>
<dbReference type="InterPro" id="IPR012754">
    <property type="entry name" value="DNA-dir_RpoC_beta_prime_bact"/>
</dbReference>
<comment type="subunit">
    <text evidence="7">The RNAP catalytic core consists of 2 alpha, 1 beta, 1 beta' and 1 omega subunit. When a sigma factor is associated with the core the holoenzyme is formed, which can initiate transcription.</text>
</comment>
<reference evidence="10 11" key="1">
    <citation type="journal article" date="2016" name="Nat. Commun.">
        <title>Thousands of microbial genomes shed light on interconnected biogeochemical processes in an aquifer system.</title>
        <authorList>
            <person name="Anantharaman K."/>
            <person name="Brown C.T."/>
            <person name="Hug L.A."/>
            <person name="Sharon I."/>
            <person name="Castelle C.J."/>
            <person name="Probst A.J."/>
            <person name="Thomas B.C."/>
            <person name="Singh A."/>
            <person name="Wilkins M.J."/>
            <person name="Karaoz U."/>
            <person name="Brodie E.L."/>
            <person name="Williams K.H."/>
            <person name="Hubbard S.S."/>
            <person name="Banfield J.F."/>
        </authorList>
    </citation>
    <scope>NUCLEOTIDE SEQUENCE [LARGE SCALE GENOMIC DNA]</scope>
</reference>
<evidence type="ECO:0000256" key="2">
    <source>
        <dbReference type="ARBA" id="ARBA00022679"/>
    </source>
</evidence>
<keyword evidence="1 7" id="KW-0240">DNA-directed RNA polymerase</keyword>
<dbReference type="PANTHER" id="PTHR19376">
    <property type="entry name" value="DNA-DIRECTED RNA POLYMERASE"/>
    <property type="match status" value="1"/>
</dbReference>
<comment type="function">
    <text evidence="7 8">DNA-dependent RNA polymerase catalyzes the transcription of DNA into RNA using the four ribonucleoside triphosphates as substrates.</text>
</comment>
<comment type="cofactor">
    <cofactor evidence="7">
        <name>Zn(2+)</name>
        <dbReference type="ChEBI" id="CHEBI:29105"/>
    </cofactor>
    <text evidence="7">Binds 2 Zn(2+) ions per subunit.</text>
</comment>
<dbReference type="InterPro" id="IPR038120">
    <property type="entry name" value="Rpb1_funnel_sf"/>
</dbReference>
<evidence type="ECO:0000313" key="10">
    <source>
        <dbReference type="EMBL" id="OGK54415.1"/>
    </source>
</evidence>
<feature type="binding site" evidence="7">
    <location>
        <position position="964"/>
    </location>
    <ligand>
        <name>Zn(2+)</name>
        <dbReference type="ChEBI" id="CHEBI:29105"/>
        <label>2</label>
    </ligand>
</feature>
<feature type="binding site" evidence="7">
    <location>
        <position position="88"/>
    </location>
    <ligand>
        <name>Zn(2+)</name>
        <dbReference type="ChEBI" id="CHEBI:29105"/>
        <label>1</label>
    </ligand>
</feature>
<dbReference type="SMART" id="SM00663">
    <property type="entry name" value="RPOLA_N"/>
    <property type="match status" value="1"/>
</dbReference>
<comment type="similarity">
    <text evidence="7 8">Belongs to the RNA polymerase beta' chain family.</text>
</comment>
<dbReference type="GO" id="GO:0006351">
    <property type="term" value="P:DNA-templated transcription"/>
    <property type="evidence" value="ECO:0007669"/>
    <property type="project" value="UniProtKB-UniRule"/>
</dbReference>
<dbReference type="Gene3D" id="1.10.150.390">
    <property type="match status" value="1"/>
</dbReference>
<dbReference type="NCBIfam" id="TIGR02386">
    <property type="entry name" value="rpoC_TIGR"/>
    <property type="match status" value="1"/>
</dbReference>
<feature type="binding site" evidence="7">
    <location>
        <position position="967"/>
    </location>
    <ligand>
        <name>Zn(2+)</name>
        <dbReference type="ChEBI" id="CHEBI:29105"/>
        <label>2</label>
    </ligand>
</feature>
<evidence type="ECO:0000256" key="3">
    <source>
        <dbReference type="ARBA" id="ARBA00022695"/>
    </source>
</evidence>
<comment type="cofactor">
    <cofactor evidence="7">
        <name>Mg(2+)</name>
        <dbReference type="ChEBI" id="CHEBI:18420"/>
    </cofactor>
    <text evidence="7">Binds 1 Mg(2+) ion per subunit.</text>
</comment>
<keyword evidence="7" id="KW-0460">Magnesium</keyword>
<dbReference type="CDD" id="cd01609">
    <property type="entry name" value="RNAP_beta'_N"/>
    <property type="match status" value="1"/>
</dbReference>
<evidence type="ECO:0000259" key="9">
    <source>
        <dbReference type="SMART" id="SM00663"/>
    </source>
</evidence>
<dbReference type="GO" id="GO:0008270">
    <property type="term" value="F:zinc ion binding"/>
    <property type="evidence" value="ECO:0007669"/>
    <property type="project" value="UniProtKB-UniRule"/>
</dbReference>
<feature type="binding site" evidence="7">
    <location>
        <position position="957"/>
    </location>
    <ligand>
        <name>Zn(2+)</name>
        <dbReference type="ChEBI" id="CHEBI:29105"/>
        <label>2</label>
    </ligand>
</feature>
<dbReference type="Gene3D" id="1.10.40.90">
    <property type="match status" value="1"/>
</dbReference>
<dbReference type="Gene3D" id="1.10.132.30">
    <property type="match status" value="1"/>
</dbReference>
<dbReference type="GO" id="GO:0003677">
    <property type="term" value="F:DNA binding"/>
    <property type="evidence" value="ECO:0007669"/>
    <property type="project" value="UniProtKB-UniRule"/>
</dbReference>
<evidence type="ECO:0000256" key="1">
    <source>
        <dbReference type="ARBA" id="ARBA00022478"/>
    </source>
</evidence>
<dbReference type="GO" id="GO:0003899">
    <property type="term" value="F:DNA-directed RNA polymerase activity"/>
    <property type="evidence" value="ECO:0007669"/>
    <property type="project" value="UniProtKB-UniRule"/>
</dbReference>
<dbReference type="Pfam" id="PF04997">
    <property type="entry name" value="RNA_pol_Rpb1_1"/>
    <property type="match status" value="1"/>
</dbReference>
<evidence type="ECO:0000256" key="7">
    <source>
        <dbReference type="HAMAP-Rule" id="MF_01322"/>
    </source>
</evidence>
<name>A0A1F7JFN2_9BACT</name>
<dbReference type="InterPro" id="IPR042102">
    <property type="entry name" value="RNA_pol_Rpb1_3_sf"/>
</dbReference>
<keyword evidence="5 7" id="KW-0804">Transcription</keyword>
<gene>
    <name evidence="7" type="primary">rpoC</name>
    <name evidence="10" type="ORF">A3H78_03800</name>
</gene>
<evidence type="ECO:0000256" key="4">
    <source>
        <dbReference type="ARBA" id="ARBA00022723"/>
    </source>
</evidence>
<comment type="catalytic activity">
    <reaction evidence="6 7 8">
        <text>RNA(n) + a ribonucleoside 5'-triphosphate = RNA(n+1) + diphosphate</text>
        <dbReference type="Rhea" id="RHEA:21248"/>
        <dbReference type="Rhea" id="RHEA-COMP:14527"/>
        <dbReference type="Rhea" id="RHEA-COMP:17342"/>
        <dbReference type="ChEBI" id="CHEBI:33019"/>
        <dbReference type="ChEBI" id="CHEBI:61557"/>
        <dbReference type="ChEBI" id="CHEBI:140395"/>
        <dbReference type="EC" id="2.7.7.6"/>
    </reaction>
</comment>
<sequence length="1268" mass="143832">MTITKKSTGQDFKLVDFSGLQITLASPEVIAGWSHGEVLKPETINYRTFKPEKDGLFDERIFGPTKDYECYCGKYKRIRYKGIICDRCGVEITTNSVRRERMGHLKLASPIAHIWYFKGVSSPLRVLLDIPSNNLERIIYYALYLVKDINEEKRSKVLDGVKKLYEKELDILDEKSKVDTTRIKDEEQKEKRDIEAKVKNKERKELTINEIEFKYRERYVGLNKKYAEKKADTRIYFERVEKLVQTISPLGVIEEEDYLFFKEKNLDNFMSVGMGSEVILEILNNLDITKLHSEAIKKLIKAKGNKRTQLVKKIRLIEAFMKSDVSPKCMILVVLPVIPPDLRPVVQLSGGKFATSDLNDFYRRVINRNNRLKHLIELGAPEIILRNEKRMLQEAVDSLIDFQKSRGRSRIASSSVKALKSLSDILSGKQGRFRQNLLGKRVDYSGRSVIIVGPDLKINQCGLPKEMALELFKPFLLREVIIRGLAQNIKSARNFLERKEPVVYDILEEITRNHPVLLNRAPTLHKLSVLAFYPVLTDDYAIKLHPTVTAGYNADFDGDQMGVFVPLSQKAITEVTERMLPEQNLLKPSDGSPIVLPTKEMALGCYYITTIDKQYDDLKDEDLRYFASEDESVIAYRLHKIATRQPIWVKINDKAIKTSVGRIIFNSKLLPELRFINKEVRAADLKGIVNKALDIYKSDYEKIGGLIDNLKEIGFWGATISGGVSVSVFDCKIIGEKEKLIEKAEGEVKNIEKNYLKGLITEEEKRRSANDIWIDVTEDMAKKTWNIIEEENPVKIIIKSGGARASIEQIKQLSAMKGLVIDPLGKIIEVPTTSNYREGLSIFEYVINARGARKGLTDSALKTADAGYLTRRLVDVSHDMIIKEEDCGTEEGLLISKDDERSEKFLDRIKYRFALKKVIGKNKKTILKENQLITPELLKIIEENEIDRMVIRSSFYCQTKHGVCQRCYGADMSNNHLVEIGTPVGVIAAQSIGEPGTQLTMRVRHFGGIVIADVTQGLPRVEELFETRTPKVVSPICDIAGKVSIQEDTEKESYIVKVKSTDEKTAEEREFVIQTSRKLKVHDGQLIPSGKSLCEGYLDIKEILAVKGLREAQLYLLNEIQKVYESQGIMIHDKHFEVIIRKMSDKVIIEQEGDTSFIVGEVVSKHRFEEENRQVLSQGGSPATGRVSILGVTRSATHTDSWLSAASFQGTTNALMEASIKGQVDYLLGLKENVIIGRLIPVTEALLEKYYGADKDKEPVLNQEIAVS</sequence>
<dbReference type="Gene3D" id="2.40.40.20">
    <property type="match status" value="1"/>
</dbReference>
<dbReference type="AlphaFoldDB" id="A0A1F7JFN2"/>
<keyword evidence="2 7" id="KW-0808">Transferase</keyword>
<dbReference type="CDD" id="cd02655">
    <property type="entry name" value="RNAP_beta'_C"/>
    <property type="match status" value="1"/>
</dbReference>
<protein>
    <recommendedName>
        <fullName evidence="7">DNA-directed RNA polymerase subunit beta'</fullName>
        <shortName evidence="7">RNAP subunit beta'</shortName>
        <ecNumber evidence="7">2.7.7.6</ecNumber>
    </recommendedName>
    <alternativeName>
        <fullName evidence="7">RNA polymerase subunit beta'</fullName>
    </alternativeName>
    <alternativeName>
        <fullName evidence="7">Transcriptase subunit beta'</fullName>
    </alternativeName>
</protein>
<dbReference type="InterPro" id="IPR044893">
    <property type="entry name" value="RNA_pol_Rpb1_clamp_domain"/>
</dbReference>
<dbReference type="InterPro" id="IPR007080">
    <property type="entry name" value="RNA_pol_Rpb1_1"/>
</dbReference>
<dbReference type="Gene3D" id="2.40.50.100">
    <property type="match status" value="1"/>
</dbReference>
<dbReference type="EMBL" id="MGAV01000016">
    <property type="protein sequence ID" value="OGK54415.1"/>
    <property type="molecule type" value="Genomic_DNA"/>
</dbReference>